<dbReference type="InterPro" id="IPR000719">
    <property type="entry name" value="Prot_kinase_dom"/>
</dbReference>
<proteinExistence type="predicted"/>
<dbReference type="Pfam" id="PF13374">
    <property type="entry name" value="TPR_10"/>
    <property type="match status" value="1"/>
</dbReference>
<sequence length="965" mass="104524">MASDERLLPDDGATPVLTTRAPRGDIVGSASLARGDIVGRYVILDRVGEGGMGVVYAAYDPELDRRVAIKLVRPDRRDADSRARLLREAKAMARLRHPAVIAIHDIGVVDDQVFLAMEFIDGVTLGAWLREVPRRWQEVLGVFLQAGRGLAAAHQAGVLHRDFKPDNVLVARDGRAIVTDFGLARPTAPTPLELETLRSTPDAGWQTANDLTDARQLLGTPSYMAPEQLAGEPADERSEQFAFCVALFEGLYGVRPFAGGSLEVLRVAIAAGQLVPRPPGRPTPAWLERAVIRGLNGAPSQRWPSMHALLAALERGEPRRRWPWLAAGLLVVAGVFAAVRPPATAAERCSGSELRVSRVWDDARRHAVRRALLATGTGDRSATSAAAERELDRYAQTWAEARRDACLATHLRGEQSDSQLERRMDCFDRRLRELEGLLVMLEQAEGDTLEQAAGAVRRLPPPSRCAVGGLQLEASSTSEGPLETRLAELKTLALLRQSARVLPLAQELVRDADAVADPALPLEARYLLGGAQLDMGDRTAAEHTLEETYWSAVRAGLDELAARAALERTSAAAAGPAVEATLAWARHAEAAVMRAGGDPQLLGKLQGILALVEQTRGDFAATREHYERALELFARAGAAGQGDMATTHANYAGALRRAGDERAAREHHERALGLFEEHWGSDHPNTHSVRINLAILLAALGEEERARALLEAARIGLERALGSRHPSLGVVWGTLGGLEYAHGRYGAARAAFARAYALALATYGPGDEHTLPPLFNLGNTAQSMGDLVQARHFFEQVLAAKIALRGPEHPELVHCLTALASVATGQRRFDAAREYLDRALAVQEGAFGRQHIDTAWIRVRQAELAEATGALDQARESYLEAAAIAETSTNTARPETGLILHSLALLERRMRRDVDARRDAEAALAVLSRFHDEHEPRLAELRRLLAELPPTPLALGAGAGQRAPR</sequence>
<keyword evidence="1" id="KW-0808">Transferase</keyword>
<evidence type="ECO:0000256" key="4">
    <source>
        <dbReference type="ARBA" id="ARBA00022840"/>
    </source>
</evidence>
<keyword evidence="2 5" id="KW-0547">Nucleotide-binding</keyword>
<accession>A0ABT5B1D6</accession>
<dbReference type="InterPro" id="IPR008271">
    <property type="entry name" value="Ser/Thr_kinase_AS"/>
</dbReference>
<protein>
    <submittedName>
        <fullName evidence="7">Tetratricopeptide repeat protein</fullName>
    </submittedName>
</protein>
<dbReference type="EMBL" id="JAQNDN010000003">
    <property type="protein sequence ID" value="MDC0667922.1"/>
    <property type="molecule type" value="Genomic_DNA"/>
</dbReference>
<dbReference type="InterPro" id="IPR017441">
    <property type="entry name" value="Protein_kinase_ATP_BS"/>
</dbReference>
<dbReference type="PANTHER" id="PTHR43289">
    <property type="entry name" value="MITOGEN-ACTIVATED PROTEIN KINASE KINASE KINASE 20-RELATED"/>
    <property type="match status" value="1"/>
</dbReference>
<dbReference type="SUPFAM" id="SSF48452">
    <property type="entry name" value="TPR-like"/>
    <property type="match status" value="3"/>
</dbReference>
<dbReference type="Pfam" id="PF13424">
    <property type="entry name" value="TPR_12"/>
    <property type="match status" value="3"/>
</dbReference>
<keyword evidence="3" id="KW-0418">Kinase</keyword>
<dbReference type="InterPro" id="IPR019734">
    <property type="entry name" value="TPR_rpt"/>
</dbReference>
<dbReference type="InterPro" id="IPR011990">
    <property type="entry name" value="TPR-like_helical_dom_sf"/>
</dbReference>
<dbReference type="Gene3D" id="3.30.200.20">
    <property type="entry name" value="Phosphorylase Kinase, domain 1"/>
    <property type="match status" value="1"/>
</dbReference>
<gene>
    <name evidence="7" type="ORF">POL58_09240</name>
</gene>
<keyword evidence="4 5" id="KW-0067">ATP-binding</keyword>
<dbReference type="Proteomes" id="UP001217838">
    <property type="component" value="Unassembled WGS sequence"/>
</dbReference>
<dbReference type="Gene3D" id="1.25.40.10">
    <property type="entry name" value="Tetratricopeptide repeat domain"/>
    <property type="match status" value="2"/>
</dbReference>
<organism evidence="7 8">
    <name type="scientific">Nannocystis radixulma</name>
    <dbReference type="NCBI Taxonomy" id="2995305"/>
    <lineage>
        <taxon>Bacteria</taxon>
        <taxon>Pseudomonadati</taxon>
        <taxon>Myxococcota</taxon>
        <taxon>Polyangia</taxon>
        <taxon>Nannocystales</taxon>
        <taxon>Nannocystaceae</taxon>
        <taxon>Nannocystis</taxon>
    </lineage>
</organism>
<reference evidence="7 8" key="1">
    <citation type="submission" date="2022-11" db="EMBL/GenBank/DDBJ databases">
        <title>Minimal conservation of predation-associated metabolite biosynthetic gene clusters underscores biosynthetic potential of Myxococcota including descriptions for ten novel species: Archangium lansinium sp. nov., Myxococcus landrumus sp. nov., Nannocystis bai.</title>
        <authorList>
            <person name="Ahearne A."/>
            <person name="Stevens C."/>
            <person name="Dowd S."/>
        </authorList>
    </citation>
    <scope>NUCLEOTIDE SEQUENCE [LARGE SCALE GENOMIC DNA]</scope>
    <source>
        <strain evidence="7 8">NCELM</strain>
    </source>
</reference>
<feature type="domain" description="Protein kinase" evidence="6">
    <location>
        <begin position="41"/>
        <end position="325"/>
    </location>
</feature>
<keyword evidence="8" id="KW-1185">Reference proteome</keyword>
<evidence type="ECO:0000256" key="1">
    <source>
        <dbReference type="ARBA" id="ARBA00022679"/>
    </source>
</evidence>
<dbReference type="Pfam" id="PF00069">
    <property type="entry name" value="Pkinase"/>
    <property type="match status" value="1"/>
</dbReference>
<dbReference type="CDD" id="cd14014">
    <property type="entry name" value="STKc_PknB_like"/>
    <property type="match status" value="1"/>
</dbReference>
<evidence type="ECO:0000256" key="2">
    <source>
        <dbReference type="ARBA" id="ARBA00022741"/>
    </source>
</evidence>
<dbReference type="SUPFAM" id="SSF56112">
    <property type="entry name" value="Protein kinase-like (PK-like)"/>
    <property type="match status" value="1"/>
</dbReference>
<dbReference type="PROSITE" id="PS50011">
    <property type="entry name" value="PROTEIN_KINASE_DOM"/>
    <property type="match status" value="1"/>
</dbReference>
<name>A0ABT5B1D6_9BACT</name>
<evidence type="ECO:0000313" key="7">
    <source>
        <dbReference type="EMBL" id="MDC0667922.1"/>
    </source>
</evidence>
<dbReference type="RefSeq" id="WP_271996477.1">
    <property type="nucleotide sequence ID" value="NZ_JAQNDN010000003.1"/>
</dbReference>
<evidence type="ECO:0000313" key="8">
    <source>
        <dbReference type="Proteomes" id="UP001217838"/>
    </source>
</evidence>
<dbReference type="PANTHER" id="PTHR43289:SF34">
    <property type="entry name" value="SERINE_THREONINE-PROTEIN KINASE YBDM-RELATED"/>
    <property type="match status" value="1"/>
</dbReference>
<dbReference type="Gene3D" id="1.10.510.10">
    <property type="entry name" value="Transferase(Phosphotransferase) domain 1"/>
    <property type="match status" value="1"/>
</dbReference>
<dbReference type="PROSITE" id="PS00108">
    <property type="entry name" value="PROTEIN_KINASE_ST"/>
    <property type="match status" value="1"/>
</dbReference>
<feature type="binding site" evidence="5">
    <location>
        <position position="70"/>
    </location>
    <ligand>
        <name>ATP</name>
        <dbReference type="ChEBI" id="CHEBI:30616"/>
    </ligand>
</feature>
<dbReference type="InterPro" id="IPR011009">
    <property type="entry name" value="Kinase-like_dom_sf"/>
</dbReference>
<dbReference type="SMART" id="SM00028">
    <property type="entry name" value="TPR"/>
    <property type="match status" value="7"/>
</dbReference>
<comment type="caution">
    <text evidence="7">The sequence shown here is derived from an EMBL/GenBank/DDBJ whole genome shotgun (WGS) entry which is preliminary data.</text>
</comment>
<evidence type="ECO:0000256" key="5">
    <source>
        <dbReference type="PROSITE-ProRule" id="PRU10141"/>
    </source>
</evidence>
<evidence type="ECO:0000259" key="6">
    <source>
        <dbReference type="PROSITE" id="PS50011"/>
    </source>
</evidence>
<evidence type="ECO:0000256" key="3">
    <source>
        <dbReference type="ARBA" id="ARBA00022777"/>
    </source>
</evidence>
<dbReference type="PROSITE" id="PS00107">
    <property type="entry name" value="PROTEIN_KINASE_ATP"/>
    <property type="match status" value="1"/>
</dbReference>